<dbReference type="OrthoDB" id="7560496at2"/>
<dbReference type="Proteomes" id="UP000294832">
    <property type="component" value="Unassembled WGS sequence"/>
</dbReference>
<accession>A0A4R2F7A6</accession>
<dbReference type="EMBL" id="SLWF01000017">
    <property type="protein sequence ID" value="TCN82812.1"/>
    <property type="molecule type" value="Genomic_DNA"/>
</dbReference>
<dbReference type="InterPro" id="IPR001969">
    <property type="entry name" value="Aspartic_peptidase_AS"/>
</dbReference>
<sequence length="286" mass="30659">MLTTALMFLTLSTSAIASTVTTGAEIRYDNRSRPVIATQVNGKGPYYMVVDSGAESTVIAPQLAKILNVVGMDSDIVIHGATGDINTKIYPIERFSSPLFDEKQIGLLELPNPSATPAAGIIGMDLFADKALVFDFKNREMRVEPSGEVKGNYMTIPAIKDDSLLISVLVSLNGVQIPALVDTGAAATIANSGVLKALGWQEHDPHLVDDGEIRGATKDTNAIKKANIETVKIGGMTMHNIPVRFVSSPTTEPASLILGCDILESLIGFRLDFPRQELKVMLPSHN</sequence>
<protein>
    <submittedName>
        <fullName evidence="2">Aspartyl protease</fullName>
    </submittedName>
</protein>
<reference evidence="2 3" key="1">
    <citation type="submission" date="2019-03" db="EMBL/GenBank/DDBJ databases">
        <title>Freshwater and sediment microbial communities from various areas in North America, analyzing microbe dynamics in response to fracking.</title>
        <authorList>
            <person name="Lamendella R."/>
        </authorList>
    </citation>
    <scope>NUCLEOTIDE SEQUENCE [LARGE SCALE GENOMIC DNA]</scope>
    <source>
        <strain evidence="2 3">74A</strain>
    </source>
</reference>
<proteinExistence type="predicted"/>
<dbReference type="AlphaFoldDB" id="A0A4R2F7A6"/>
<organism evidence="2 3">
    <name type="scientific">Shewanella fodinae</name>
    <dbReference type="NCBI Taxonomy" id="552357"/>
    <lineage>
        <taxon>Bacteria</taxon>
        <taxon>Pseudomonadati</taxon>
        <taxon>Pseudomonadota</taxon>
        <taxon>Gammaproteobacteria</taxon>
        <taxon>Alteromonadales</taxon>
        <taxon>Shewanellaceae</taxon>
        <taxon>Shewanella</taxon>
    </lineage>
</organism>
<keyword evidence="2" id="KW-0378">Hydrolase</keyword>
<dbReference type="RefSeq" id="WP_133039332.1">
    <property type="nucleotide sequence ID" value="NZ_SLWF01000017.1"/>
</dbReference>
<keyword evidence="3" id="KW-1185">Reference proteome</keyword>
<gene>
    <name evidence="2" type="ORF">EDC91_11731</name>
</gene>
<dbReference type="PROSITE" id="PS00141">
    <property type="entry name" value="ASP_PROTEASE"/>
    <property type="match status" value="1"/>
</dbReference>
<dbReference type="GO" id="GO:0004190">
    <property type="term" value="F:aspartic-type endopeptidase activity"/>
    <property type="evidence" value="ECO:0007669"/>
    <property type="project" value="InterPro"/>
</dbReference>
<keyword evidence="1" id="KW-0732">Signal</keyword>
<feature type="signal peptide" evidence="1">
    <location>
        <begin position="1"/>
        <end position="17"/>
    </location>
</feature>
<name>A0A4R2F7A6_9GAMM</name>
<evidence type="ECO:0000313" key="2">
    <source>
        <dbReference type="EMBL" id="TCN82812.1"/>
    </source>
</evidence>
<comment type="caution">
    <text evidence="2">The sequence shown here is derived from an EMBL/GenBank/DDBJ whole genome shotgun (WGS) entry which is preliminary data.</text>
</comment>
<dbReference type="Pfam" id="PF13650">
    <property type="entry name" value="Asp_protease_2"/>
    <property type="match status" value="1"/>
</dbReference>
<evidence type="ECO:0000256" key="1">
    <source>
        <dbReference type="SAM" id="SignalP"/>
    </source>
</evidence>
<dbReference type="GO" id="GO:0006508">
    <property type="term" value="P:proteolysis"/>
    <property type="evidence" value="ECO:0007669"/>
    <property type="project" value="UniProtKB-KW"/>
</dbReference>
<keyword evidence="2" id="KW-0645">Protease</keyword>
<feature type="chain" id="PRO_5020478353" evidence="1">
    <location>
        <begin position="18"/>
        <end position="286"/>
    </location>
</feature>
<dbReference type="SUPFAM" id="SSF50630">
    <property type="entry name" value="Acid proteases"/>
    <property type="match status" value="2"/>
</dbReference>
<dbReference type="Gene3D" id="2.40.70.10">
    <property type="entry name" value="Acid Proteases"/>
    <property type="match status" value="2"/>
</dbReference>
<evidence type="ECO:0000313" key="3">
    <source>
        <dbReference type="Proteomes" id="UP000294832"/>
    </source>
</evidence>
<dbReference type="InterPro" id="IPR021109">
    <property type="entry name" value="Peptidase_aspartic_dom_sf"/>
</dbReference>
<dbReference type="Pfam" id="PF13975">
    <property type="entry name" value="gag-asp_proteas"/>
    <property type="match status" value="1"/>
</dbReference>